<evidence type="ECO:0000256" key="1">
    <source>
        <dbReference type="SAM" id="MobiDB-lite"/>
    </source>
</evidence>
<feature type="compositionally biased region" description="Acidic residues" evidence="1">
    <location>
        <begin position="14"/>
        <end position="36"/>
    </location>
</feature>
<dbReference type="AlphaFoldDB" id="A0AA41N4G0"/>
<dbReference type="Proteomes" id="UP001166674">
    <property type="component" value="Unassembled WGS sequence"/>
</dbReference>
<sequence length="242" mass="26254">MEYLKSKMVAAESSSEEESEDEAVNCDEGNEAEEPSATETQQVRGSTGALPGNRRPQEPGEPTVAFSLCSQTEKPTNEKEPTTSHTVKLRGAPFSVTESRMLHVLPSTIRKEASEYADTPGSSYKKKAASKDKGSSSSSHNWNMLFMGPNAVAKAITQKYIATKSQVWGQETKCSMAVRVASGETQLVQEVQCFLLHNGVSLDSFRQATAERSKTVIMAKNLLSGTLEAELWETFSCFGGLG</sequence>
<accession>A0AA41N4G0</accession>
<gene>
    <name evidence="2" type="ORF">SUZIE_173795</name>
</gene>
<reference evidence="2" key="1">
    <citation type="submission" date="2020-03" db="EMBL/GenBank/DDBJ databases">
        <title>Studies in the Genomics of Life Span.</title>
        <authorList>
            <person name="Glass D."/>
        </authorList>
    </citation>
    <scope>NUCLEOTIDE SEQUENCE</scope>
    <source>
        <strain evidence="2">SUZIE</strain>
        <tissue evidence="2">Muscle</tissue>
    </source>
</reference>
<keyword evidence="3" id="KW-1185">Reference proteome</keyword>
<proteinExistence type="predicted"/>
<dbReference type="EMBL" id="JAATJV010388411">
    <property type="protein sequence ID" value="MBZ3883609.1"/>
    <property type="molecule type" value="Genomic_DNA"/>
</dbReference>
<comment type="caution">
    <text evidence="2">The sequence shown here is derived from an EMBL/GenBank/DDBJ whole genome shotgun (WGS) entry which is preliminary data.</text>
</comment>
<evidence type="ECO:0000313" key="3">
    <source>
        <dbReference type="Proteomes" id="UP001166674"/>
    </source>
</evidence>
<protein>
    <submittedName>
        <fullName evidence="2">RNA-binding protein 19</fullName>
    </submittedName>
</protein>
<feature type="region of interest" description="Disordered" evidence="1">
    <location>
        <begin position="113"/>
        <end position="140"/>
    </location>
</feature>
<name>A0AA41N4G0_SCICA</name>
<organism evidence="2 3">
    <name type="scientific">Sciurus carolinensis</name>
    <name type="common">Eastern gray squirrel</name>
    <dbReference type="NCBI Taxonomy" id="30640"/>
    <lineage>
        <taxon>Eukaryota</taxon>
        <taxon>Metazoa</taxon>
        <taxon>Chordata</taxon>
        <taxon>Craniata</taxon>
        <taxon>Vertebrata</taxon>
        <taxon>Euteleostomi</taxon>
        <taxon>Mammalia</taxon>
        <taxon>Eutheria</taxon>
        <taxon>Euarchontoglires</taxon>
        <taxon>Glires</taxon>
        <taxon>Rodentia</taxon>
        <taxon>Sciuromorpha</taxon>
        <taxon>Sciuridae</taxon>
        <taxon>Sciurinae</taxon>
        <taxon>Sciurini</taxon>
        <taxon>Sciurus</taxon>
    </lineage>
</organism>
<feature type="region of interest" description="Disordered" evidence="1">
    <location>
        <begin position="1"/>
        <end position="92"/>
    </location>
</feature>
<evidence type="ECO:0000313" key="2">
    <source>
        <dbReference type="EMBL" id="MBZ3883609.1"/>
    </source>
</evidence>